<keyword evidence="3" id="KW-1185">Reference proteome</keyword>
<dbReference type="EMBL" id="CP004354">
    <property type="protein sequence ID" value="AGG66487.1"/>
    <property type="molecule type" value="Genomic_DNA"/>
</dbReference>
<gene>
    <name evidence="2" type="ORF">H924_05205</name>
</gene>
<reference evidence="2 3" key="1">
    <citation type="submission" date="2013-02" db="EMBL/GenBank/DDBJ databases">
        <title>The complete genome sequence of Corynebacterium callunae DSM 20147.</title>
        <authorList>
            <person name="Ruckert C."/>
            <person name="Albersmeier A."/>
            <person name="Kalinowski J."/>
        </authorList>
    </citation>
    <scope>NUCLEOTIDE SEQUENCE [LARGE SCALE GENOMIC DNA]</scope>
    <source>
        <strain evidence="2 3">DSM 20147</strain>
    </source>
</reference>
<dbReference type="Pfam" id="PF01844">
    <property type="entry name" value="HNH"/>
    <property type="match status" value="1"/>
</dbReference>
<evidence type="ECO:0000313" key="3">
    <source>
        <dbReference type="Proteomes" id="UP000011760"/>
    </source>
</evidence>
<dbReference type="HOGENOM" id="CLU_035975_0_0_11"/>
<dbReference type="Gene3D" id="1.10.30.50">
    <property type="match status" value="1"/>
</dbReference>
<feature type="domain" description="HNH nuclease" evidence="1">
    <location>
        <begin position="285"/>
        <end position="337"/>
    </location>
</feature>
<dbReference type="KEGG" id="ccn:H924_05205"/>
<proteinExistence type="predicted"/>
<dbReference type="GO" id="GO:0003676">
    <property type="term" value="F:nucleic acid binding"/>
    <property type="evidence" value="ECO:0007669"/>
    <property type="project" value="InterPro"/>
</dbReference>
<dbReference type="Proteomes" id="UP000011760">
    <property type="component" value="Chromosome"/>
</dbReference>
<name>M1UTJ1_9CORY</name>
<dbReference type="InterPro" id="IPR003615">
    <property type="entry name" value="HNH_nuc"/>
</dbReference>
<dbReference type="AlphaFoldDB" id="M1UTJ1"/>
<dbReference type="CDD" id="cd00085">
    <property type="entry name" value="HNHc"/>
    <property type="match status" value="1"/>
</dbReference>
<organism evidence="2 3">
    <name type="scientific">Corynebacterium callunae DSM 20147</name>
    <dbReference type="NCBI Taxonomy" id="1121353"/>
    <lineage>
        <taxon>Bacteria</taxon>
        <taxon>Bacillati</taxon>
        <taxon>Actinomycetota</taxon>
        <taxon>Actinomycetes</taxon>
        <taxon>Mycobacteriales</taxon>
        <taxon>Corynebacteriaceae</taxon>
        <taxon>Corynebacterium</taxon>
    </lineage>
</organism>
<dbReference type="eggNOG" id="COG1403">
    <property type="taxonomic scope" value="Bacteria"/>
</dbReference>
<dbReference type="SMART" id="SM00507">
    <property type="entry name" value="HNHc"/>
    <property type="match status" value="1"/>
</dbReference>
<dbReference type="STRING" id="1121353.H924_05205"/>
<accession>M1UTJ1</accession>
<dbReference type="GO" id="GO:0004519">
    <property type="term" value="F:endonuclease activity"/>
    <property type="evidence" value="ECO:0007669"/>
    <property type="project" value="InterPro"/>
</dbReference>
<protein>
    <submittedName>
        <fullName evidence="2">HNH nuclease</fullName>
    </submittedName>
</protein>
<evidence type="ECO:0000259" key="1">
    <source>
        <dbReference type="SMART" id="SM00507"/>
    </source>
</evidence>
<dbReference type="GO" id="GO:0008270">
    <property type="term" value="F:zinc ion binding"/>
    <property type="evidence" value="ECO:0007669"/>
    <property type="project" value="InterPro"/>
</dbReference>
<dbReference type="InterPro" id="IPR002711">
    <property type="entry name" value="HNH"/>
</dbReference>
<sequence length="403" mass="46326">MSTKQGKLGLKYIRFSGGNMITKVYFSHLNPSDPWVHLNIELIKTAHQMWVSLLVKSEEFDADSLITELMRITGYSRREVNNGINAMAAMQNLPLLREIQERYYFLNIYYLSAIMLAVAKGSKEIWPELDRRIVDALTPAVADEAMMQSATLARHIKRWIYELDPTPPKPPDAKRDYVRAQMKDDVTYAQIRLSGANRQRFNDLLRHWSEKGTDLVNGLVDILKENSQVKINKYLYTPHEESEVGWMPDAGFCNIGDYLDCEMSIPKDLDKFKGRVEEGYRPSEGLIALVRARDGHCRFPGCCVPASKCQVDHIVPWKEGGKTVDWNLQLVCQRHHNMKTDARFSAEINGLAEVKWIGPLDVPMVTKPTGPLAPIMPRGRWGQILRDRMQARFERIRDQHRDT</sequence>
<evidence type="ECO:0000313" key="2">
    <source>
        <dbReference type="EMBL" id="AGG66487.1"/>
    </source>
</evidence>
<dbReference type="PATRIC" id="fig|1121353.3.peg.1066"/>